<keyword evidence="1 4" id="KW-0378">Hydrolase</keyword>
<keyword evidence="5" id="KW-1185">Reference proteome</keyword>
<evidence type="ECO:0000259" key="3">
    <source>
        <dbReference type="Pfam" id="PF20434"/>
    </source>
</evidence>
<keyword evidence="2" id="KW-0732">Signal</keyword>
<dbReference type="Pfam" id="PF20434">
    <property type="entry name" value="BD-FAE"/>
    <property type="match status" value="1"/>
</dbReference>
<dbReference type="AlphaFoldDB" id="A0A518ARF5"/>
<reference evidence="4 5" key="1">
    <citation type="submission" date="2019-02" db="EMBL/GenBank/DDBJ databases">
        <title>Deep-cultivation of Planctomycetes and their phenomic and genomic characterization uncovers novel biology.</title>
        <authorList>
            <person name="Wiegand S."/>
            <person name="Jogler M."/>
            <person name="Boedeker C."/>
            <person name="Pinto D."/>
            <person name="Vollmers J."/>
            <person name="Rivas-Marin E."/>
            <person name="Kohn T."/>
            <person name="Peeters S.H."/>
            <person name="Heuer A."/>
            <person name="Rast P."/>
            <person name="Oberbeckmann S."/>
            <person name="Bunk B."/>
            <person name="Jeske O."/>
            <person name="Meyerdierks A."/>
            <person name="Storesund J.E."/>
            <person name="Kallscheuer N."/>
            <person name="Luecker S."/>
            <person name="Lage O.M."/>
            <person name="Pohl T."/>
            <person name="Merkel B.J."/>
            <person name="Hornburger P."/>
            <person name="Mueller R.-W."/>
            <person name="Bruemmer F."/>
            <person name="Labrenz M."/>
            <person name="Spormann A.M."/>
            <person name="Op den Camp H."/>
            <person name="Overmann J."/>
            <person name="Amann R."/>
            <person name="Jetten M.S.M."/>
            <person name="Mascher T."/>
            <person name="Medema M.H."/>
            <person name="Devos D.P."/>
            <person name="Kaster A.-K."/>
            <person name="Ovreas L."/>
            <person name="Rohde M."/>
            <person name="Galperin M.Y."/>
            <person name="Jogler C."/>
        </authorList>
    </citation>
    <scope>NUCLEOTIDE SEQUENCE [LARGE SCALE GENOMIC DNA]</scope>
    <source>
        <strain evidence="4 5">Pan181</strain>
    </source>
</reference>
<dbReference type="InterPro" id="IPR029058">
    <property type="entry name" value="AB_hydrolase_fold"/>
</dbReference>
<evidence type="ECO:0000313" key="5">
    <source>
        <dbReference type="Proteomes" id="UP000315750"/>
    </source>
</evidence>
<dbReference type="GO" id="GO:0016787">
    <property type="term" value="F:hydrolase activity"/>
    <property type="evidence" value="ECO:0007669"/>
    <property type="project" value="UniProtKB-KW"/>
</dbReference>
<name>A0A518ARF5_9BACT</name>
<dbReference type="RefSeq" id="WP_145248401.1">
    <property type="nucleotide sequence ID" value="NZ_CP036278.1"/>
</dbReference>
<evidence type="ECO:0000313" key="4">
    <source>
        <dbReference type="EMBL" id="QDU57310.1"/>
    </source>
</evidence>
<accession>A0A518ARF5</accession>
<dbReference type="PANTHER" id="PTHR48081">
    <property type="entry name" value="AB HYDROLASE SUPERFAMILY PROTEIN C4A8.06C"/>
    <property type="match status" value="1"/>
</dbReference>
<evidence type="ECO:0000256" key="2">
    <source>
        <dbReference type="SAM" id="SignalP"/>
    </source>
</evidence>
<dbReference type="KEGG" id="amuc:Pan181_35250"/>
<dbReference type="InterPro" id="IPR050300">
    <property type="entry name" value="GDXG_lipolytic_enzyme"/>
</dbReference>
<feature type="chain" id="PRO_5021854275" evidence="2">
    <location>
        <begin position="25"/>
        <end position="332"/>
    </location>
</feature>
<proteinExistence type="predicted"/>
<sequence precursor="true">MARKHLLILLFTGAILTMSWPADAQRPGRVRPQPRWLPDSLELTADIPYADTDNPRQRLDLLLPTERKSDKPLPVIAFIHGGAWRAGDKSGGIRRVAPFAKTGEYAVVSIGYRLTDEAQWPEQSYDCKAAIRWIRAHAEKYQLDADKIGIWGTSAGGHLVAMLGTSGDVEKLEGTLGSHTDQSSRVACVVDFFGPTDFVKMNAKADKSASMDHDSARSPESLLIGGPIQEHLDKVATASPLTYVTNDDPPFLIVHGTRDPLVAFNQSELLHEALQKVEVPSTLITIEGAGHGQGFPPETMQLVRKFFDHQLRGIETQWNDQTLQAQSAPARQ</sequence>
<gene>
    <name evidence="4" type="primary">pnbA</name>
    <name evidence="4" type="ORF">Pan181_35250</name>
</gene>
<dbReference type="EMBL" id="CP036278">
    <property type="protein sequence ID" value="QDU57310.1"/>
    <property type="molecule type" value="Genomic_DNA"/>
</dbReference>
<dbReference type="InterPro" id="IPR049492">
    <property type="entry name" value="BD-FAE-like_dom"/>
</dbReference>
<dbReference type="Proteomes" id="UP000315750">
    <property type="component" value="Chromosome"/>
</dbReference>
<protein>
    <submittedName>
        <fullName evidence="4">Para-nitrobenzyl esterase</fullName>
        <ecNumber evidence="4">3.1.1.-</ecNumber>
    </submittedName>
</protein>
<dbReference type="PANTHER" id="PTHR48081:SF13">
    <property type="entry name" value="ALPHA_BETA HYDROLASE"/>
    <property type="match status" value="1"/>
</dbReference>
<dbReference type="Gene3D" id="3.40.50.1820">
    <property type="entry name" value="alpha/beta hydrolase"/>
    <property type="match status" value="1"/>
</dbReference>
<dbReference type="SUPFAM" id="SSF53474">
    <property type="entry name" value="alpha/beta-Hydrolases"/>
    <property type="match status" value="1"/>
</dbReference>
<organism evidence="4 5">
    <name type="scientific">Aeoliella mucimassa</name>
    <dbReference type="NCBI Taxonomy" id="2527972"/>
    <lineage>
        <taxon>Bacteria</taxon>
        <taxon>Pseudomonadati</taxon>
        <taxon>Planctomycetota</taxon>
        <taxon>Planctomycetia</taxon>
        <taxon>Pirellulales</taxon>
        <taxon>Lacipirellulaceae</taxon>
        <taxon>Aeoliella</taxon>
    </lineage>
</organism>
<evidence type="ECO:0000256" key="1">
    <source>
        <dbReference type="ARBA" id="ARBA00022801"/>
    </source>
</evidence>
<dbReference type="EC" id="3.1.1.-" evidence="4"/>
<dbReference type="OrthoDB" id="265201at2"/>
<feature type="domain" description="BD-FAE-like" evidence="3">
    <location>
        <begin position="59"/>
        <end position="274"/>
    </location>
</feature>
<feature type="signal peptide" evidence="2">
    <location>
        <begin position="1"/>
        <end position="24"/>
    </location>
</feature>